<dbReference type="Ensembl" id="ENSCUST00005016369.1">
    <property type="protein sequence ID" value="ENSCUSP00005015767.1"/>
    <property type="gene ID" value="ENSCUSG00005010140.1"/>
</dbReference>
<evidence type="ECO:0000256" key="1">
    <source>
        <dbReference type="SAM" id="MobiDB-lite"/>
    </source>
</evidence>
<dbReference type="Proteomes" id="UP000694563">
    <property type="component" value="Chromosome 7"/>
</dbReference>
<dbReference type="AlphaFoldDB" id="A0A8C3URD3"/>
<accession>A0A8C3URD3</accession>
<evidence type="ECO:0000313" key="3">
    <source>
        <dbReference type="Proteomes" id="UP000694563"/>
    </source>
</evidence>
<evidence type="ECO:0000313" key="2">
    <source>
        <dbReference type="Ensembl" id="ENSCUSP00005015767.1"/>
    </source>
</evidence>
<organism evidence="2 3">
    <name type="scientific">Catharus ustulatus</name>
    <name type="common">Russet-backed thrush</name>
    <name type="synonym">Hylocichla ustulatus</name>
    <dbReference type="NCBI Taxonomy" id="91951"/>
    <lineage>
        <taxon>Eukaryota</taxon>
        <taxon>Metazoa</taxon>
        <taxon>Chordata</taxon>
        <taxon>Craniata</taxon>
        <taxon>Vertebrata</taxon>
        <taxon>Euteleostomi</taxon>
        <taxon>Archelosauria</taxon>
        <taxon>Archosauria</taxon>
        <taxon>Dinosauria</taxon>
        <taxon>Saurischia</taxon>
        <taxon>Theropoda</taxon>
        <taxon>Coelurosauria</taxon>
        <taxon>Aves</taxon>
        <taxon>Neognathae</taxon>
        <taxon>Neoaves</taxon>
        <taxon>Telluraves</taxon>
        <taxon>Australaves</taxon>
        <taxon>Passeriformes</taxon>
        <taxon>Turdidae</taxon>
        <taxon>Catharus</taxon>
    </lineage>
</organism>
<feature type="region of interest" description="Disordered" evidence="1">
    <location>
        <begin position="1"/>
        <end position="30"/>
    </location>
</feature>
<reference evidence="2" key="1">
    <citation type="submission" date="2020-10" db="EMBL/GenBank/DDBJ databases">
        <title>Catharus ustulatus (Swainson's thrush) genome, bCatUst1, primary haplotype v2.</title>
        <authorList>
            <person name="Delmore K."/>
            <person name="Vafadar M."/>
            <person name="Formenti G."/>
            <person name="Chow W."/>
            <person name="Pelan S."/>
            <person name="Howe K."/>
            <person name="Rhie A."/>
            <person name="Mountcastle J."/>
            <person name="Haase B."/>
            <person name="Fedrigo O."/>
            <person name="Jarvis E.D."/>
        </authorList>
    </citation>
    <scope>NUCLEOTIDE SEQUENCE [LARGE SCALE GENOMIC DNA]</scope>
</reference>
<proteinExistence type="predicted"/>
<reference evidence="2" key="2">
    <citation type="submission" date="2025-08" db="UniProtKB">
        <authorList>
            <consortium name="Ensembl"/>
        </authorList>
    </citation>
    <scope>IDENTIFICATION</scope>
</reference>
<name>A0A8C3URD3_CATUS</name>
<protein>
    <submittedName>
        <fullName evidence="2">Uncharacterized protein</fullName>
    </submittedName>
</protein>
<sequence>METSASTAAGKKEGKGAVLEGNGFTETGKKPTPLVAAGAAVAQGGTLCFPQFESSRGVFH</sequence>
<reference evidence="2" key="3">
    <citation type="submission" date="2025-09" db="UniProtKB">
        <authorList>
            <consortium name="Ensembl"/>
        </authorList>
    </citation>
    <scope>IDENTIFICATION</scope>
</reference>
<keyword evidence="3" id="KW-1185">Reference proteome</keyword>